<reference evidence="2 3" key="1">
    <citation type="submission" date="2019-08" db="EMBL/GenBank/DDBJ databases">
        <title>Genomic characterization of a novel candidate phylum (ARYD3) from a high temperature, high salinity tertiary oil reservoir in north central Oklahoma, USA.</title>
        <authorList>
            <person name="Youssef N.H."/>
            <person name="Yadav A."/>
            <person name="Elshahed M.S."/>
        </authorList>
    </citation>
    <scope>NUCLEOTIDE SEQUENCE [LARGE SCALE GENOMIC DNA]</scope>
    <source>
        <strain evidence="2">ARYD1</strain>
    </source>
</reference>
<comment type="caution">
    <text evidence="2">The sequence shown here is derived from an EMBL/GenBank/DDBJ whole genome shotgun (WGS) entry which is preliminary data.</text>
</comment>
<keyword evidence="1" id="KW-1133">Transmembrane helix</keyword>
<feature type="transmembrane region" description="Helical" evidence="1">
    <location>
        <begin position="39"/>
        <end position="59"/>
    </location>
</feature>
<dbReference type="Proteomes" id="UP000323337">
    <property type="component" value="Unassembled WGS sequence"/>
</dbReference>
<dbReference type="AlphaFoldDB" id="A0A5D0MSS0"/>
<name>A0A5D0MSS0_FLESI</name>
<evidence type="ECO:0000313" key="2">
    <source>
        <dbReference type="EMBL" id="TYB34988.1"/>
    </source>
</evidence>
<accession>A0A5D0MSS0</accession>
<protein>
    <submittedName>
        <fullName evidence="2">Uncharacterized protein</fullName>
    </submittedName>
</protein>
<evidence type="ECO:0000256" key="1">
    <source>
        <dbReference type="SAM" id="Phobius"/>
    </source>
</evidence>
<evidence type="ECO:0000313" key="3">
    <source>
        <dbReference type="Proteomes" id="UP000323337"/>
    </source>
</evidence>
<sequence>MFKLDREDIIKKVIRISINVILFLAGIISIFYPKDGTEITIIFIIIGICFILLSIENLFKISEKI</sequence>
<dbReference type="RefSeq" id="WP_303700192.1">
    <property type="nucleotide sequence ID" value="NZ_VSIV01000049.1"/>
</dbReference>
<keyword evidence="1" id="KW-0812">Transmembrane</keyword>
<dbReference type="EMBL" id="VSIV01000049">
    <property type="protein sequence ID" value="TYB34988.1"/>
    <property type="molecule type" value="Genomic_DNA"/>
</dbReference>
<feature type="transmembrane region" description="Helical" evidence="1">
    <location>
        <begin position="12"/>
        <end position="33"/>
    </location>
</feature>
<gene>
    <name evidence="2" type="ORF">FXF49_01725</name>
</gene>
<organism evidence="2 3">
    <name type="scientific">Flexistipes sinusarabici</name>
    <dbReference type="NCBI Taxonomy" id="2352"/>
    <lineage>
        <taxon>Bacteria</taxon>
        <taxon>Pseudomonadati</taxon>
        <taxon>Deferribacterota</taxon>
        <taxon>Deferribacteres</taxon>
        <taxon>Deferribacterales</taxon>
        <taxon>Flexistipitaceae</taxon>
        <taxon>Flexistipes</taxon>
    </lineage>
</organism>
<proteinExistence type="predicted"/>
<keyword evidence="1" id="KW-0472">Membrane</keyword>